<dbReference type="Proteomes" id="UP000229757">
    <property type="component" value="Chromosome"/>
</dbReference>
<dbReference type="SUPFAM" id="SSF52218">
    <property type="entry name" value="Flavoproteins"/>
    <property type="match status" value="1"/>
</dbReference>
<dbReference type="HAMAP" id="MF_01216">
    <property type="entry name" value="Azoreductase_type1"/>
    <property type="match status" value="1"/>
</dbReference>
<comment type="subunit">
    <text evidence="6">Homodimer.</text>
</comment>
<evidence type="ECO:0000256" key="5">
    <source>
        <dbReference type="ARBA" id="ARBA00048542"/>
    </source>
</evidence>
<keyword evidence="3 6" id="KW-0560">Oxidoreductase</keyword>
<dbReference type="EMBL" id="CP011797">
    <property type="protein sequence ID" value="ATX75399.1"/>
    <property type="molecule type" value="Genomic_DNA"/>
</dbReference>
<comment type="function">
    <text evidence="6">Quinone reductase that provides resistance to thiol-specific stress caused by electrophilic quinones.</text>
</comment>
<dbReference type="Pfam" id="PF02525">
    <property type="entry name" value="Flavodoxin_2"/>
    <property type="match status" value="1"/>
</dbReference>
<comment type="catalytic activity">
    <reaction evidence="6">
        <text>2 a quinone + NADH + H(+) = 2 a 1,4-benzosemiquinone + NAD(+)</text>
        <dbReference type="Rhea" id="RHEA:65952"/>
        <dbReference type="ChEBI" id="CHEBI:15378"/>
        <dbReference type="ChEBI" id="CHEBI:57540"/>
        <dbReference type="ChEBI" id="CHEBI:57945"/>
        <dbReference type="ChEBI" id="CHEBI:132124"/>
        <dbReference type="ChEBI" id="CHEBI:134225"/>
    </reaction>
</comment>
<dbReference type="AlphaFoldDB" id="A0A2K8KMN2"/>
<dbReference type="Gene3D" id="3.40.50.360">
    <property type="match status" value="1"/>
</dbReference>
<accession>A0A2K8KMN2</accession>
<gene>
    <name evidence="6" type="primary">azoR</name>
    <name evidence="8" type="ORF">REIFOR_00222</name>
</gene>
<feature type="binding site" evidence="6">
    <location>
        <begin position="95"/>
        <end position="98"/>
    </location>
    <ligand>
        <name>FMN</name>
        <dbReference type="ChEBI" id="CHEBI:58210"/>
    </ligand>
</feature>
<organism evidence="8 9">
    <name type="scientific">Reinekea forsetii</name>
    <dbReference type="NCBI Taxonomy" id="1336806"/>
    <lineage>
        <taxon>Bacteria</taxon>
        <taxon>Pseudomonadati</taxon>
        <taxon>Pseudomonadota</taxon>
        <taxon>Gammaproteobacteria</taxon>
        <taxon>Oceanospirillales</taxon>
        <taxon>Saccharospirillaceae</taxon>
        <taxon>Reinekea</taxon>
    </lineage>
</organism>
<evidence type="ECO:0000256" key="3">
    <source>
        <dbReference type="ARBA" id="ARBA00023002"/>
    </source>
</evidence>
<dbReference type="KEGG" id="rfo:REIFOR_00222"/>
<dbReference type="GO" id="GO:0009055">
    <property type="term" value="F:electron transfer activity"/>
    <property type="evidence" value="ECO:0007669"/>
    <property type="project" value="UniProtKB-UniRule"/>
</dbReference>
<protein>
    <recommendedName>
        <fullName evidence="6">FMN dependent NADH:quinone oxidoreductase</fullName>
        <ecNumber evidence="6">1.6.5.-</ecNumber>
    </recommendedName>
    <alternativeName>
        <fullName evidence="6">Azo-dye reductase</fullName>
    </alternativeName>
    <alternativeName>
        <fullName evidence="6">FMN-dependent NADH-azo compound oxidoreductase</fullName>
    </alternativeName>
    <alternativeName>
        <fullName evidence="6">FMN-dependent NADH-azoreductase</fullName>
        <ecNumber evidence="6">1.7.1.17</ecNumber>
    </alternativeName>
</protein>
<feature type="binding site" evidence="6">
    <location>
        <begin position="15"/>
        <end position="17"/>
    </location>
    <ligand>
        <name>FMN</name>
        <dbReference type="ChEBI" id="CHEBI:58210"/>
    </ligand>
</feature>
<evidence type="ECO:0000313" key="8">
    <source>
        <dbReference type="EMBL" id="ATX75399.1"/>
    </source>
</evidence>
<evidence type="ECO:0000259" key="7">
    <source>
        <dbReference type="Pfam" id="PF02525"/>
    </source>
</evidence>
<dbReference type="RefSeq" id="WP_100255810.1">
    <property type="nucleotide sequence ID" value="NZ_CP011797.1"/>
</dbReference>
<evidence type="ECO:0000256" key="4">
    <source>
        <dbReference type="ARBA" id="ARBA00023027"/>
    </source>
</evidence>
<evidence type="ECO:0000313" key="9">
    <source>
        <dbReference type="Proteomes" id="UP000229757"/>
    </source>
</evidence>
<dbReference type="PANTHER" id="PTHR43741:SF2">
    <property type="entry name" value="FMN-DEPENDENT NADH:QUINONE OXIDOREDUCTASE"/>
    <property type="match status" value="1"/>
</dbReference>
<dbReference type="OrthoDB" id="9787136at2"/>
<dbReference type="EC" id="1.7.1.17" evidence="6"/>
<comment type="cofactor">
    <cofactor evidence="6">
        <name>FMN</name>
        <dbReference type="ChEBI" id="CHEBI:58210"/>
    </cofactor>
    <text evidence="6">Binds 1 FMN per subunit.</text>
</comment>
<dbReference type="InterPro" id="IPR029039">
    <property type="entry name" value="Flavoprotein-like_sf"/>
</dbReference>
<comment type="similarity">
    <text evidence="6">Belongs to the azoreductase type 1 family.</text>
</comment>
<keyword evidence="4 6" id="KW-0520">NAD</keyword>
<dbReference type="InterPro" id="IPR050104">
    <property type="entry name" value="FMN-dep_NADH:Q_OxRdtase_AzoR1"/>
</dbReference>
<proteinExistence type="inferred from homology"/>
<dbReference type="GO" id="GO:0010181">
    <property type="term" value="F:FMN binding"/>
    <property type="evidence" value="ECO:0007669"/>
    <property type="project" value="UniProtKB-UniRule"/>
</dbReference>
<dbReference type="PANTHER" id="PTHR43741">
    <property type="entry name" value="FMN-DEPENDENT NADH-AZOREDUCTASE 1"/>
    <property type="match status" value="1"/>
</dbReference>
<dbReference type="InterPro" id="IPR023048">
    <property type="entry name" value="NADH:quinone_OxRdtase_FMN_depd"/>
</dbReference>
<reference evidence="8 9" key="1">
    <citation type="journal article" date="2017" name="Environ. Microbiol.">
        <title>Genomic and physiological analyses of 'Reinekea forsetii' reveal a versatile opportunistic lifestyle during spring algae blooms.</title>
        <authorList>
            <person name="Avci B."/>
            <person name="Hahnke R.L."/>
            <person name="Chafee M."/>
            <person name="Fischer T."/>
            <person name="Gruber-Vodicka H."/>
            <person name="Tegetmeyer H.E."/>
            <person name="Harder J."/>
            <person name="Fuchs B.M."/>
            <person name="Amann R.I."/>
            <person name="Teeling H."/>
        </authorList>
    </citation>
    <scope>NUCLEOTIDE SEQUENCE [LARGE SCALE GENOMIC DNA]</scope>
    <source>
        <strain evidence="8 9">Hel1_31_D35</strain>
    </source>
</reference>
<evidence type="ECO:0000256" key="1">
    <source>
        <dbReference type="ARBA" id="ARBA00022630"/>
    </source>
</evidence>
<keyword evidence="9" id="KW-1185">Reference proteome</keyword>
<sequence length="198" mass="21211">MKILAIQSGIFGDNSNSTKLVAQIATQMKQLHPDAELTHRDLTAQPLPYFDAELAVALSTPAAEQSEAQAALASLSSQLVDEVKNADILIIGVPMYNFGIPAQLKSWIDLICRAGLTFNYTATGPVGLLADRPVYIAAARGGMHEGKPSDSQTPFIKTVLGFLGLHDVRIVYAEGLAMGDDAKTESLQRFTKNLTALV</sequence>
<evidence type="ECO:0000256" key="2">
    <source>
        <dbReference type="ARBA" id="ARBA00022643"/>
    </source>
</evidence>
<name>A0A2K8KMN2_9GAMM</name>
<comment type="catalytic activity">
    <reaction evidence="5">
        <text>N,N-dimethyl-1,4-phenylenediamine + anthranilate + 2 NAD(+) = 2-(4-dimethylaminophenyl)diazenylbenzoate + 2 NADH + 2 H(+)</text>
        <dbReference type="Rhea" id="RHEA:55872"/>
        <dbReference type="ChEBI" id="CHEBI:15378"/>
        <dbReference type="ChEBI" id="CHEBI:15783"/>
        <dbReference type="ChEBI" id="CHEBI:16567"/>
        <dbReference type="ChEBI" id="CHEBI:57540"/>
        <dbReference type="ChEBI" id="CHEBI:57945"/>
        <dbReference type="ChEBI" id="CHEBI:71579"/>
        <dbReference type="EC" id="1.7.1.17"/>
    </reaction>
    <physiologicalReaction direction="right-to-left" evidence="5">
        <dbReference type="Rhea" id="RHEA:55874"/>
    </physiologicalReaction>
</comment>
<keyword evidence="1 6" id="KW-0285">Flavoprotein</keyword>
<dbReference type="InterPro" id="IPR003680">
    <property type="entry name" value="Flavodoxin_fold"/>
</dbReference>
<feature type="domain" description="Flavodoxin-like fold" evidence="7">
    <location>
        <begin position="1"/>
        <end position="194"/>
    </location>
</feature>
<evidence type="ECO:0000256" key="6">
    <source>
        <dbReference type="HAMAP-Rule" id="MF_01216"/>
    </source>
</evidence>
<comment type="caution">
    <text evidence="6">Lacks conserved residue(s) required for the propagation of feature annotation.</text>
</comment>
<dbReference type="GO" id="GO:0016655">
    <property type="term" value="F:oxidoreductase activity, acting on NAD(P)H, quinone or similar compound as acceptor"/>
    <property type="evidence" value="ECO:0007669"/>
    <property type="project" value="InterPro"/>
</dbReference>
<dbReference type="EC" id="1.6.5.-" evidence="6"/>
<dbReference type="GO" id="GO:0016652">
    <property type="term" value="F:oxidoreductase activity, acting on NAD(P)H as acceptor"/>
    <property type="evidence" value="ECO:0007669"/>
    <property type="project" value="UniProtKB-UniRule"/>
</dbReference>
<comment type="function">
    <text evidence="6">Also exhibits azoreductase activity. Catalyzes the reductive cleavage of the azo bond in aromatic azo compounds to the corresponding amines.</text>
</comment>
<keyword evidence="2 6" id="KW-0288">FMN</keyword>